<dbReference type="OrthoDB" id="8116829at2"/>
<protein>
    <recommendedName>
        <fullName evidence="3">DUF1127 domain-containing protein</fullName>
    </recommendedName>
</protein>
<comment type="caution">
    <text evidence="1">The sequence shown here is derived from an EMBL/GenBank/DDBJ whole genome shotgun (WGS) entry which is preliminary data.</text>
</comment>
<dbReference type="Proteomes" id="UP000245252">
    <property type="component" value="Unassembled WGS sequence"/>
</dbReference>
<name>A0A2U2DTT9_9HYPH</name>
<evidence type="ECO:0000313" key="1">
    <source>
        <dbReference type="EMBL" id="PWE56723.1"/>
    </source>
</evidence>
<reference evidence="1 2" key="1">
    <citation type="submission" date="2018-05" db="EMBL/GenBank/DDBJ databases">
        <title>The draft genome of strain NS-104.</title>
        <authorList>
            <person name="Hang P."/>
            <person name="Jiang J."/>
        </authorList>
    </citation>
    <scope>NUCLEOTIDE SEQUENCE [LARGE SCALE GENOMIC DNA]</scope>
    <source>
        <strain evidence="1 2">NS-104</strain>
    </source>
</reference>
<evidence type="ECO:0000313" key="2">
    <source>
        <dbReference type="Proteomes" id="UP000245252"/>
    </source>
</evidence>
<proteinExistence type="predicted"/>
<evidence type="ECO:0008006" key="3">
    <source>
        <dbReference type="Google" id="ProtNLM"/>
    </source>
</evidence>
<dbReference type="RefSeq" id="WP_109458098.1">
    <property type="nucleotide sequence ID" value="NZ_QFBC01000003.1"/>
</dbReference>
<dbReference type="EMBL" id="QFBC01000003">
    <property type="protein sequence ID" value="PWE56723.1"/>
    <property type="molecule type" value="Genomic_DNA"/>
</dbReference>
<dbReference type="AlphaFoldDB" id="A0A2U2DTT9"/>
<organism evidence="1 2">
    <name type="scientific">Metarhizobium album</name>
    <dbReference type="NCBI Taxonomy" id="2182425"/>
    <lineage>
        <taxon>Bacteria</taxon>
        <taxon>Pseudomonadati</taxon>
        <taxon>Pseudomonadota</taxon>
        <taxon>Alphaproteobacteria</taxon>
        <taxon>Hyphomicrobiales</taxon>
        <taxon>Rhizobiaceae</taxon>
        <taxon>Metarhizobium</taxon>
    </lineage>
</organism>
<sequence>MTSLAHTPRSTSPERFVPIACSPKTAARFIDRVRDGWKRWQTERAIEAMPADMRKDIGWPTTDIRCQAGNR</sequence>
<accession>A0A2U2DTT9</accession>
<keyword evidence="2" id="KW-1185">Reference proteome</keyword>
<gene>
    <name evidence="1" type="ORF">DEM27_10180</name>
</gene>